<dbReference type="Pfam" id="PF04379">
    <property type="entry name" value="DUF525"/>
    <property type="match status" value="1"/>
</dbReference>
<dbReference type="Gene3D" id="2.60.40.1470">
    <property type="entry name" value="ApaG domain"/>
    <property type="match status" value="1"/>
</dbReference>
<dbReference type="SUPFAM" id="SSF110069">
    <property type="entry name" value="ApaG-like"/>
    <property type="match status" value="1"/>
</dbReference>
<dbReference type="PANTHER" id="PTHR14289">
    <property type="entry name" value="F-BOX ONLY PROTEIN 3"/>
    <property type="match status" value="1"/>
</dbReference>
<keyword evidence="3" id="KW-1185">Reference proteome</keyword>
<protein>
    <submittedName>
        <fullName evidence="2">Co(2+)/Mg(2+) efflux protein ApaG</fullName>
    </submittedName>
</protein>
<comment type="caution">
    <text evidence="2">The sequence shown here is derived from an EMBL/GenBank/DDBJ whole genome shotgun (WGS) entry which is preliminary data.</text>
</comment>
<name>A0ABW2KZV8_9BACT</name>
<dbReference type="EMBL" id="JBHTBS010000001">
    <property type="protein sequence ID" value="MFC7335577.1"/>
    <property type="molecule type" value="Genomic_DNA"/>
</dbReference>
<dbReference type="InterPro" id="IPR007474">
    <property type="entry name" value="ApaG_domain"/>
</dbReference>
<feature type="domain" description="ApaG" evidence="1">
    <location>
        <begin position="5"/>
        <end position="126"/>
    </location>
</feature>
<accession>A0ABW2KZV8</accession>
<dbReference type="Proteomes" id="UP001596472">
    <property type="component" value="Unassembled WGS sequence"/>
</dbReference>
<evidence type="ECO:0000313" key="3">
    <source>
        <dbReference type="Proteomes" id="UP001596472"/>
    </source>
</evidence>
<organism evidence="2 3">
    <name type="scientific">Haloferula chungangensis</name>
    <dbReference type="NCBI Taxonomy" id="1048331"/>
    <lineage>
        <taxon>Bacteria</taxon>
        <taxon>Pseudomonadati</taxon>
        <taxon>Verrucomicrobiota</taxon>
        <taxon>Verrucomicrobiia</taxon>
        <taxon>Verrucomicrobiales</taxon>
        <taxon>Verrucomicrobiaceae</taxon>
        <taxon>Haloferula</taxon>
    </lineage>
</organism>
<dbReference type="RefSeq" id="WP_379707821.1">
    <property type="nucleotide sequence ID" value="NZ_JBHTBS010000001.1"/>
</dbReference>
<evidence type="ECO:0000259" key="1">
    <source>
        <dbReference type="PROSITE" id="PS51087"/>
    </source>
</evidence>
<dbReference type="InterPro" id="IPR036767">
    <property type="entry name" value="ApaG_sf"/>
</dbReference>
<proteinExistence type="predicted"/>
<dbReference type="PANTHER" id="PTHR14289:SF16">
    <property type="entry name" value="POLYMERASE DELTA-INTERACTING PROTEIN 2"/>
    <property type="match status" value="1"/>
</dbReference>
<reference evidence="3" key="1">
    <citation type="journal article" date="2019" name="Int. J. Syst. Evol. Microbiol.">
        <title>The Global Catalogue of Microorganisms (GCM) 10K type strain sequencing project: providing services to taxonomists for standard genome sequencing and annotation.</title>
        <authorList>
            <consortium name="The Broad Institute Genomics Platform"/>
            <consortium name="The Broad Institute Genome Sequencing Center for Infectious Disease"/>
            <person name="Wu L."/>
            <person name="Ma J."/>
        </authorList>
    </citation>
    <scope>NUCLEOTIDE SEQUENCE [LARGE SCALE GENOMIC DNA]</scope>
    <source>
        <strain evidence="3">CGMCC 4.1467</strain>
    </source>
</reference>
<gene>
    <name evidence="2" type="ORF">ACFQY0_00190</name>
</gene>
<evidence type="ECO:0000313" key="2">
    <source>
        <dbReference type="EMBL" id="MFC7335577.1"/>
    </source>
</evidence>
<sequence length="126" mass="13764">MATITELKGLSVQVDDVIYMPSLDAPDERPHPFVYFISIKNNSGQRVTIQGRKWVVKEGAEVMVVEGDGVVGQTPVLEPGENFSYNSYHVISGDAVAEGAFFGKTASGEWVFAKIPAFELSVPDWV</sequence>
<dbReference type="PROSITE" id="PS51087">
    <property type="entry name" value="APAG"/>
    <property type="match status" value="1"/>
</dbReference>